<dbReference type="EMBL" id="JAHWBK010000008">
    <property type="protein sequence ID" value="MCV0325394.1"/>
    <property type="molecule type" value="Genomic_DNA"/>
</dbReference>
<comment type="caution">
    <text evidence="2">The sequence shown here is derived from an EMBL/GenBank/DDBJ whole genome shotgun (WGS) entry which is preliminary data.</text>
</comment>
<dbReference type="Proteomes" id="UP001208054">
    <property type="component" value="Unassembled WGS sequence"/>
</dbReference>
<keyword evidence="1" id="KW-0812">Transmembrane</keyword>
<reference evidence="2 3" key="1">
    <citation type="submission" date="2021-07" db="EMBL/GenBank/DDBJ databases">
        <title>Clinical implication of Pseudomonas aeruginosa: further insight on the antimicrobial resistance.</title>
        <authorList>
            <person name="Macori G."/>
            <person name="Fanning S."/>
            <person name="Alqahtani A."/>
        </authorList>
    </citation>
    <scope>NUCLEOTIDE SEQUENCE [LARGE SCALE GENOMIC DNA]</scope>
    <source>
        <strain evidence="2 3">CFS3442</strain>
    </source>
</reference>
<gene>
    <name evidence="2" type="ORF">KYJ44_13765</name>
</gene>
<evidence type="ECO:0000313" key="2">
    <source>
        <dbReference type="EMBL" id="MCV0325394.1"/>
    </source>
</evidence>
<sequence>MDSIFTKAYARKAFFGLVGLLSAIALIVRYGVLPFASDSVKVNPAVLAANFLDSFVISLIVSTLIGAFIFFITPTIIRKSQIETVEPRELRDHFERSFQSADFWWYKGGCGRYFRTRTLPKMAEWARAKSLSREVRVVVLDPLNDSLCDAHARFRQSTASGKLSPPWTPQKVKDEIYATIVAVLVTQSNEPMLRINLSLAAHYSAFRIDLSNNIAIVTKEDRQAPAIICQPDNYYYKSYKDEITLTESQSRRVTQVNLENLELKSLSPEQVKSALSQAHLAGESMTTDDFQRIATICKEAKNPYE</sequence>
<keyword evidence="3" id="KW-1185">Reference proteome</keyword>
<protein>
    <submittedName>
        <fullName evidence="2">Uncharacterized protein</fullName>
    </submittedName>
</protein>
<dbReference type="RefSeq" id="WP_197611429.1">
    <property type="nucleotide sequence ID" value="NZ_JAHWBK010000008.1"/>
</dbReference>
<accession>A0ABT2XHH4</accession>
<keyword evidence="1" id="KW-0472">Membrane</keyword>
<feature type="transmembrane region" description="Helical" evidence="1">
    <location>
        <begin position="52"/>
        <end position="72"/>
    </location>
</feature>
<proteinExistence type="predicted"/>
<feature type="transmembrane region" description="Helical" evidence="1">
    <location>
        <begin position="12"/>
        <end position="32"/>
    </location>
</feature>
<evidence type="ECO:0000256" key="1">
    <source>
        <dbReference type="SAM" id="Phobius"/>
    </source>
</evidence>
<keyword evidence="1" id="KW-1133">Transmembrane helix</keyword>
<evidence type="ECO:0000313" key="3">
    <source>
        <dbReference type="Proteomes" id="UP001208054"/>
    </source>
</evidence>
<organism evidence="2 3">
    <name type="scientific">Stenotrophomonas riyadhensis</name>
    <dbReference type="NCBI Taxonomy" id="2859893"/>
    <lineage>
        <taxon>Bacteria</taxon>
        <taxon>Pseudomonadati</taxon>
        <taxon>Pseudomonadota</taxon>
        <taxon>Gammaproteobacteria</taxon>
        <taxon>Lysobacterales</taxon>
        <taxon>Lysobacteraceae</taxon>
        <taxon>Stenotrophomonas</taxon>
    </lineage>
</organism>
<name>A0ABT2XHH4_9GAMM</name>